<comment type="caution">
    <text evidence="11">The sequence shown here is derived from an EMBL/GenBank/DDBJ whole genome shotgun (WGS) entry which is preliminary data.</text>
</comment>
<evidence type="ECO:0000256" key="3">
    <source>
        <dbReference type="ARBA" id="ARBA00022679"/>
    </source>
</evidence>
<dbReference type="Proteomes" id="UP001515660">
    <property type="component" value="Unassembled WGS sequence"/>
</dbReference>
<feature type="domain" description="DNA methylase N-4/N-6" evidence="10">
    <location>
        <begin position="55"/>
        <end position="293"/>
    </location>
</feature>
<dbReference type="EMBL" id="JAANHS010000007">
    <property type="protein sequence ID" value="NHB77160.1"/>
    <property type="molecule type" value="Genomic_DNA"/>
</dbReference>
<gene>
    <name evidence="11" type="ORF">G8O29_10460</name>
</gene>
<evidence type="ECO:0000256" key="7">
    <source>
        <dbReference type="ARBA" id="ARBA00047942"/>
    </source>
</evidence>
<evidence type="ECO:0000313" key="12">
    <source>
        <dbReference type="Proteomes" id="UP001515660"/>
    </source>
</evidence>
<protein>
    <recommendedName>
        <fullName evidence="9">Methyltransferase</fullName>
        <ecNumber evidence="9">2.1.1.-</ecNumber>
    </recommendedName>
</protein>
<dbReference type="InterPro" id="IPR029063">
    <property type="entry name" value="SAM-dependent_MTases_sf"/>
</dbReference>
<comment type="similarity">
    <text evidence="1">Belongs to the N(4)/N(6)-methyltransferase family. N(4) subfamily.</text>
</comment>
<evidence type="ECO:0000313" key="11">
    <source>
        <dbReference type="EMBL" id="NHB77160.1"/>
    </source>
</evidence>
<evidence type="ECO:0000256" key="5">
    <source>
        <dbReference type="ARBA" id="ARBA00022747"/>
    </source>
</evidence>
<reference evidence="11 12" key="1">
    <citation type="journal article" date="2022" name="Microorganisms">
        <title>Genome Sequence and Characterization of a Xanthorhodopsin-Containing, Aerobic Anoxygenic Phototrophic Rhodobacter Species, Isolated from Mesophilic Conditions at Yellowstone National Park.</title>
        <authorList>
            <person name="Kyndt J.A."/>
            <person name="Robertson S."/>
            <person name="Shoffstall I.B."/>
            <person name="Ramaley R.F."/>
            <person name="Meyer T.E."/>
        </authorList>
    </citation>
    <scope>NUCLEOTIDE SEQUENCE [LARGE SCALE GENOMIC DNA]</scope>
    <source>
        <strain evidence="11 12">M37P</strain>
    </source>
</reference>
<accession>A0ABX0G8F0</accession>
<sequence>MELSAADNTPEGLKVLRAANERFRQVPWPTPFNQTSHRIWQGDARDLSAIPDESVHLVVTSPPYWTLKEYAGGGGARQLGAIEDYEAFLTELDKVWRECARVLVPGGRICCVVGDVTVSRRQMGRHLVMPLHADIQVRSRALGLDVLTPILWHKIANGVTEAKGNGAGFYGKPYQPGAVIKNDVEYILFMRKGGEYRKPTPLQKALSMLTKEEMQGWWRSIWTDLRGASTRAGHPAPYPAALAERLIRMFSFAGDTVLDPFLGSGSTTVAAIAAGRNSLGVEVDPGYVKLAAENITRAAGLTRKVGAVEAVFAGPEKERRRRA</sequence>
<evidence type="ECO:0000256" key="6">
    <source>
        <dbReference type="ARBA" id="ARBA00023125"/>
    </source>
</evidence>
<dbReference type="Gene3D" id="3.40.50.150">
    <property type="entry name" value="Vaccinia Virus protein VP39"/>
    <property type="match status" value="1"/>
</dbReference>
<keyword evidence="3" id="KW-0808">Transferase</keyword>
<keyword evidence="12" id="KW-1185">Reference proteome</keyword>
<evidence type="ECO:0000256" key="1">
    <source>
        <dbReference type="ARBA" id="ARBA00010203"/>
    </source>
</evidence>
<dbReference type="InterPro" id="IPR002941">
    <property type="entry name" value="DNA_methylase_N4/N6"/>
</dbReference>
<dbReference type="PROSITE" id="PS00093">
    <property type="entry name" value="N4_MTASE"/>
    <property type="match status" value="1"/>
</dbReference>
<comment type="catalytic activity">
    <reaction evidence="7">
        <text>a 2'-deoxyadenosine in DNA + S-adenosyl-L-methionine = an N(6)-methyl-2'-deoxyadenosine in DNA + S-adenosyl-L-homocysteine + H(+)</text>
        <dbReference type="Rhea" id="RHEA:15197"/>
        <dbReference type="Rhea" id="RHEA-COMP:12418"/>
        <dbReference type="Rhea" id="RHEA-COMP:12419"/>
        <dbReference type="ChEBI" id="CHEBI:15378"/>
        <dbReference type="ChEBI" id="CHEBI:57856"/>
        <dbReference type="ChEBI" id="CHEBI:59789"/>
        <dbReference type="ChEBI" id="CHEBI:90615"/>
        <dbReference type="ChEBI" id="CHEBI:90616"/>
        <dbReference type="EC" id="2.1.1.72"/>
    </reaction>
</comment>
<evidence type="ECO:0000256" key="4">
    <source>
        <dbReference type="ARBA" id="ARBA00022691"/>
    </source>
</evidence>
<evidence type="ECO:0000256" key="8">
    <source>
        <dbReference type="ARBA" id="ARBA00049120"/>
    </source>
</evidence>
<comment type="catalytic activity">
    <reaction evidence="8">
        <text>a 2'-deoxycytidine in DNA + S-adenosyl-L-methionine = an N(4)-methyl-2'-deoxycytidine in DNA + S-adenosyl-L-homocysteine + H(+)</text>
        <dbReference type="Rhea" id="RHEA:16857"/>
        <dbReference type="Rhea" id="RHEA-COMP:11369"/>
        <dbReference type="Rhea" id="RHEA-COMP:13674"/>
        <dbReference type="ChEBI" id="CHEBI:15378"/>
        <dbReference type="ChEBI" id="CHEBI:57856"/>
        <dbReference type="ChEBI" id="CHEBI:59789"/>
        <dbReference type="ChEBI" id="CHEBI:85452"/>
        <dbReference type="ChEBI" id="CHEBI:137933"/>
        <dbReference type="EC" id="2.1.1.113"/>
    </reaction>
</comment>
<keyword evidence="5" id="KW-0680">Restriction system</keyword>
<dbReference type="SUPFAM" id="SSF53335">
    <property type="entry name" value="S-adenosyl-L-methionine-dependent methyltransferases"/>
    <property type="match status" value="1"/>
</dbReference>
<dbReference type="InterPro" id="IPR001091">
    <property type="entry name" value="RM_Methyltransferase"/>
</dbReference>
<evidence type="ECO:0000256" key="2">
    <source>
        <dbReference type="ARBA" id="ARBA00022603"/>
    </source>
</evidence>
<proteinExistence type="inferred from homology"/>
<dbReference type="EC" id="2.1.1.-" evidence="9"/>
<keyword evidence="6" id="KW-0238">DNA-binding</keyword>
<keyword evidence="4" id="KW-0949">S-adenosyl-L-methionine</keyword>
<dbReference type="Pfam" id="PF01555">
    <property type="entry name" value="N6_N4_Mtase"/>
    <property type="match status" value="1"/>
</dbReference>
<name>A0ABX0G8F0_9RHOB</name>
<dbReference type="PRINTS" id="PR00508">
    <property type="entry name" value="S21N4MTFRASE"/>
</dbReference>
<evidence type="ECO:0000259" key="10">
    <source>
        <dbReference type="Pfam" id="PF01555"/>
    </source>
</evidence>
<dbReference type="InterPro" id="IPR017985">
    <property type="entry name" value="MeTrfase_CN4_CS"/>
</dbReference>
<dbReference type="CDD" id="cd02440">
    <property type="entry name" value="AdoMet_MTases"/>
    <property type="match status" value="1"/>
</dbReference>
<keyword evidence="2" id="KW-0489">Methyltransferase</keyword>
<evidence type="ECO:0000256" key="9">
    <source>
        <dbReference type="RuleBase" id="RU362026"/>
    </source>
</evidence>
<organism evidence="11 12">
    <name type="scientific">Rhodobacter calidifons</name>
    <dbReference type="NCBI Taxonomy" id="2715277"/>
    <lineage>
        <taxon>Bacteria</taxon>
        <taxon>Pseudomonadati</taxon>
        <taxon>Pseudomonadota</taxon>
        <taxon>Alphaproteobacteria</taxon>
        <taxon>Rhodobacterales</taxon>
        <taxon>Rhodobacter group</taxon>
        <taxon>Rhodobacter</taxon>
    </lineage>
</organism>